<evidence type="ECO:0000313" key="4">
    <source>
        <dbReference type="EMBL" id="QIW98929.1"/>
    </source>
</evidence>
<dbReference type="AlphaFoldDB" id="A0A6H0XWW9"/>
<feature type="chain" id="PRO_5026188878" description="DUF7492 domain-containing protein" evidence="2">
    <location>
        <begin position="18"/>
        <end position="411"/>
    </location>
</feature>
<keyword evidence="5" id="KW-1185">Reference proteome</keyword>
<evidence type="ECO:0000256" key="2">
    <source>
        <dbReference type="SAM" id="SignalP"/>
    </source>
</evidence>
<dbReference type="InterPro" id="IPR055915">
    <property type="entry name" value="DUF7492"/>
</dbReference>
<dbReference type="Pfam" id="PF24320">
    <property type="entry name" value="DUF7492"/>
    <property type="match status" value="1"/>
</dbReference>
<evidence type="ECO:0000256" key="1">
    <source>
        <dbReference type="SAM" id="MobiDB-lite"/>
    </source>
</evidence>
<organism evidence="4 5">
    <name type="scientific">Peltaster fructicola</name>
    <dbReference type="NCBI Taxonomy" id="286661"/>
    <lineage>
        <taxon>Eukaryota</taxon>
        <taxon>Fungi</taxon>
        <taxon>Dikarya</taxon>
        <taxon>Ascomycota</taxon>
        <taxon>Pezizomycotina</taxon>
        <taxon>Dothideomycetes</taxon>
        <taxon>Dothideomycetes incertae sedis</taxon>
        <taxon>Peltaster</taxon>
    </lineage>
</organism>
<evidence type="ECO:0000313" key="5">
    <source>
        <dbReference type="Proteomes" id="UP000503462"/>
    </source>
</evidence>
<dbReference type="OrthoDB" id="64281at2759"/>
<feature type="signal peptide" evidence="2">
    <location>
        <begin position="1"/>
        <end position="17"/>
    </location>
</feature>
<keyword evidence="2" id="KW-0732">Signal</keyword>
<evidence type="ECO:0000259" key="3">
    <source>
        <dbReference type="Pfam" id="PF24320"/>
    </source>
</evidence>
<dbReference type="Proteomes" id="UP000503462">
    <property type="component" value="Chromosome 3"/>
</dbReference>
<accession>A0A6H0XWW9</accession>
<dbReference type="EMBL" id="CP051141">
    <property type="protein sequence ID" value="QIW98929.1"/>
    <property type="molecule type" value="Genomic_DNA"/>
</dbReference>
<sequence>MHSIINTVLLLAPAVLAHSWIEQLQLISSNGTYTGDPGYARGYVARTDPTFDGYADKWQLPSPETEVGRLRINSSDLLCHTAQRTANYTTKYPKLSVAPDTYVALRYLENGHVTQPWIPAGKPAGSGTVFVYGTYSPAADEKIADVLQWTTDGTGGNVKGWLMTAQNFDDGRCHQPNAAPISIQRQMAYTDGVPGQESWCETDLHIPQDSKAGATLTLYWIWSWQTSTNTEGVVCGKDEYYTTCADVDIVDNKVTMHNLFAAPDVHVLVQQDPQQSAVSDYKSRTAFATTPNLITTEGCSITSVTSSSLPATLTQMTSLPPQFWSTFKPDAPKPAAPEPTLHSSSAQSIPTVSSTVTMTSTRTLTVVHAEATTLATRLSSSRGAELPVFKYSPYSSAATAQAERQARAFVA</sequence>
<name>A0A6H0XWW9_9PEZI</name>
<feature type="region of interest" description="Disordered" evidence="1">
    <location>
        <begin position="329"/>
        <end position="354"/>
    </location>
</feature>
<reference evidence="4 5" key="1">
    <citation type="journal article" date="2016" name="Sci. Rep.">
        <title>Peltaster fructicola genome reveals evolution from an invasive phytopathogen to an ectophytic parasite.</title>
        <authorList>
            <person name="Xu C."/>
            <person name="Chen H."/>
            <person name="Gleason M.L."/>
            <person name="Xu J.R."/>
            <person name="Liu H."/>
            <person name="Zhang R."/>
            <person name="Sun G."/>
        </authorList>
    </citation>
    <scope>NUCLEOTIDE SEQUENCE [LARGE SCALE GENOMIC DNA]</scope>
    <source>
        <strain evidence="4 5">LNHT1506</strain>
    </source>
</reference>
<proteinExistence type="predicted"/>
<feature type="domain" description="DUF7492" evidence="3">
    <location>
        <begin position="16"/>
        <end position="278"/>
    </location>
</feature>
<gene>
    <name evidence="4" type="ORF">AMS68_004447</name>
</gene>
<protein>
    <recommendedName>
        <fullName evidence="3">DUF7492 domain-containing protein</fullName>
    </recommendedName>
</protein>